<dbReference type="Pfam" id="PF10396">
    <property type="entry name" value="TrmE_N"/>
    <property type="match status" value="1"/>
</dbReference>
<feature type="region of interest" description="Disordered" evidence="12">
    <location>
        <begin position="412"/>
        <end position="512"/>
    </location>
</feature>
<proteinExistence type="inferred from homology"/>
<dbReference type="GO" id="GO:0005829">
    <property type="term" value="C:cytosol"/>
    <property type="evidence" value="ECO:0000318"/>
    <property type="project" value="GO_Central"/>
</dbReference>
<evidence type="ECO:0000256" key="7">
    <source>
        <dbReference type="ARBA" id="ARBA00022801"/>
    </source>
</evidence>
<evidence type="ECO:0000256" key="2">
    <source>
        <dbReference type="ARBA" id="ARBA00011043"/>
    </source>
</evidence>
<evidence type="ECO:0000259" key="13">
    <source>
        <dbReference type="Pfam" id="PF01926"/>
    </source>
</evidence>
<keyword evidence="8" id="KW-0460">Magnesium</keyword>
<dbReference type="OrthoDB" id="2020380at2759"/>
<evidence type="ECO:0000256" key="10">
    <source>
        <dbReference type="ARBA" id="ARBA00023134"/>
    </source>
</evidence>
<evidence type="ECO:0000256" key="12">
    <source>
        <dbReference type="SAM" id="MobiDB-lite"/>
    </source>
</evidence>
<dbReference type="NCBIfam" id="TIGR00450">
    <property type="entry name" value="mnmE_trmE_thdF"/>
    <property type="match status" value="1"/>
</dbReference>
<keyword evidence="17" id="KW-1185">Reference proteome</keyword>
<dbReference type="InterPro" id="IPR027368">
    <property type="entry name" value="MnmE_dom2"/>
</dbReference>
<dbReference type="PANTHER" id="PTHR42714:SF2">
    <property type="entry name" value="TRNA MODIFICATION GTPASE GTPBP3, MITOCHONDRIAL"/>
    <property type="match status" value="1"/>
</dbReference>
<dbReference type="EMBL" id="DF237110">
    <property type="protein sequence ID" value="GAQ83761.1"/>
    <property type="molecule type" value="Genomic_DNA"/>
</dbReference>
<organism evidence="16 17">
    <name type="scientific">Klebsormidium nitens</name>
    <name type="common">Green alga</name>
    <name type="synonym">Ulothrix nitens</name>
    <dbReference type="NCBI Taxonomy" id="105231"/>
    <lineage>
        <taxon>Eukaryota</taxon>
        <taxon>Viridiplantae</taxon>
        <taxon>Streptophyta</taxon>
        <taxon>Klebsormidiophyceae</taxon>
        <taxon>Klebsormidiales</taxon>
        <taxon>Klebsormidiaceae</taxon>
        <taxon>Klebsormidium</taxon>
    </lineage>
</organism>
<dbReference type="PANTHER" id="PTHR42714">
    <property type="entry name" value="TRNA MODIFICATION GTPASE GTPBP3"/>
    <property type="match status" value="1"/>
</dbReference>
<keyword evidence="4 11" id="KW-0819">tRNA processing</keyword>
<dbReference type="GO" id="GO:0009507">
    <property type="term" value="C:chloroplast"/>
    <property type="evidence" value="ECO:0007669"/>
    <property type="project" value="UniProtKB-SubCell"/>
</dbReference>
<dbReference type="InterPro" id="IPR006073">
    <property type="entry name" value="GTP-bd"/>
</dbReference>
<dbReference type="InterPro" id="IPR005225">
    <property type="entry name" value="Small_GTP-bd"/>
</dbReference>
<protein>
    <submittedName>
        <fullName evidence="16">GTPase</fullName>
    </submittedName>
</protein>
<keyword evidence="6 11" id="KW-0547">Nucleotide-binding</keyword>
<comment type="subcellular location">
    <subcellularLocation>
        <location evidence="1">Plastid</location>
        <location evidence="1">Chloroplast</location>
    </subcellularLocation>
</comment>
<dbReference type="CDD" id="cd14858">
    <property type="entry name" value="TrmE_N"/>
    <property type="match status" value="1"/>
</dbReference>
<dbReference type="CDD" id="cd04164">
    <property type="entry name" value="trmE"/>
    <property type="match status" value="1"/>
</dbReference>
<dbReference type="GO" id="GO:0046872">
    <property type="term" value="F:metal ion binding"/>
    <property type="evidence" value="ECO:0007669"/>
    <property type="project" value="UniProtKB-KW"/>
</dbReference>
<dbReference type="FunFam" id="3.30.1360.120:FF:000003">
    <property type="entry name" value="tRNA modification GTPase MnmE"/>
    <property type="match status" value="1"/>
</dbReference>
<dbReference type="STRING" id="105231.A0A1Y1I3K7"/>
<keyword evidence="5" id="KW-0479">Metal-binding</keyword>
<evidence type="ECO:0000259" key="15">
    <source>
        <dbReference type="Pfam" id="PF12631"/>
    </source>
</evidence>
<feature type="compositionally biased region" description="Basic and acidic residues" evidence="12">
    <location>
        <begin position="442"/>
        <end position="452"/>
    </location>
</feature>
<dbReference type="HAMAP" id="MF_00379">
    <property type="entry name" value="GTPase_MnmE"/>
    <property type="match status" value="1"/>
</dbReference>
<dbReference type="Gene3D" id="3.30.1360.120">
    <property type="entry name" value="Probable tRNA modification gtpase trme, domain 1"/>
    <property type="match status" value="1"/>
</dbReference>
<evidence type="ECO:0000256" key="6">
    <source>
        <dbReference type="ARBA" id="ARBA00022741"/>
    </source>
</evidence>
<dbReference type="AlphaFoldDB" id="A0A1Y1I3K7"/>
<dbReference type="Gene3D" id="3.40.50.300">
    <property type="entry name" value="P-loop containing nucleotide triphosphate hydrolases"/>
    <property type="match status" value="2"/>
</dbReference>
<sequence length="653" mass="70322">MCPSDQHYPAFSSRTGAFSPKIASLPFLRWKQVQLRCSAVNQGPNYPPQWTERGYRTWRQPETEAAETSGQHGDFDTIAAIVTPLALGDQPGAVAIVRLSGPKTVDMVRKIFKPFRRKDTQGGESMEWHPESHKVEYGKIVDASGALVDEVIMVPMLAPRSYTREDVIEIQCHGGQVPVRRVLNTCLEAGARLAKPGEFTLRAFLNGRLDLSQAEGIADLINARTTQAAESALSTMQRGLSSFVTSLRAECIDLLVEMEARLDFDEELPPFDVPALIERIHTISQRLQKALATAQRGRLLQAGMRVAIIGRPNVGKSSLLNAWSNSDRAIVTNIPGTTRDVVEAAVSVGGIPVYLLDTAGIRDTADAVEKIGVERSKDAAAGADVVVMVVSAADGWTERDDVILSHVWGASSSGSARKSLSGPMSVGGVGPRTEGKGPVTEEWSHASDERPAVRSLSDGASEPYTQTATEKSASQVRQTSPADQNTERDPSSSTDSAREPAGSASNGAPHERLQTARISGPPAILVVNKVDRAPESQVAVPDSWRQVFARRIATCARDGVGLVELERALLEIVGAGEATAEGISWAVNQRQAEQLVRASEALQRLVASIEDDLPIDFWTVDVREAALALGQISGDDVTEEVLDGIFSRFCIGK</sequence>
<evidence type="ECO:0000256" key="8">
    <source>
        <dbReference type="ARBA" id="ARBA00022842"/>
    </source>
</evidence>
<evidence type="ECO:0000259" key="14">
    <source>
        <dbReference type="Pfam" id="PF10396"/>
    </source>
</evidence>
<keyword evidence="10 11" id="KW-0342">GTP-binding</keyword>
<dbReference type="OMA" id="EFHCHGG"/>
<evidence type="ECO:0000313" key="17">
    <source>
        <dbReference type="Proteomes" id="UP000054558"/>
    </source>
</evidence>
<evidence type="ECO:0000256" key="1">
    <source>
        <dbReference type="ARBA" id="ARBA00004229"/>
    </source>
</evidence>
<dbReference type="GO" id="GO:0042802">
    <property type="term" value="F:identical protein binding"/>
    <property type="evidence" value="ECO:0007669"/>
    <property type="project" value="UniProtKB-ARBA"/>
</dbReference>
<gene>
    <name evidence="16" type="ORF">KFL_001610030</name>
</gene>
<dbReference type="SUPFAM" id="SSF116878">
    <property type="entry name" value="TrmE connector domain"/>
    <property type="match status" value="1"/>
</dbReference>
<reference evidence="16 17" key="1">
    <citation type="journal article" date="2014" name="Nat. Commun.">
        <title>Klebsormidium flaccidum genome reveals primary factors for plant terrestrial adaptation.</title>
        <authorList>
            <person name="Hori K."/>
            <person name="Maruyama F."/>
            <person name="Fujisawa T."/>
            <person name="Togashi T."/>
            <person name="Yamamoto N."/>
            <person name="Seo M."/>
            <person name="Sato S."/>
            <person name="Yamada T."/>
            <person name="Mori H."/>
            <person name="Tajima N."/>
            <person name="Moriyama T."/>
            <person name="Ikeuchi M."/>
            <person name="Watanabe M."/>
            <person name="Wada H."/>
            <person name="Kobayashi K."/>
            <person name="Saito M."/>
            <person name="Masuda T."/>
            <person name="Sasaki-Sekimoto Y."/>
            <person name="Mashiguchi K."/>
            <person name="Awai K."/>
            <person name="Shimojima M."/>
            <person name="Masuda S."/>
            <person name="Iwai M."/>
            <person name="Nobusawa T."/>
            <person name="Narise T."/>
            <person name="Kondo S."/>
            <person name="Saito H."/>
            <person name="Sato R."/>
            <person name="Murakawa M."/>
            <person name="Ihara Y."/>
            <person name="Oshima-Yamada Y."/>
            <person name="Ohtaka K."/>
            <person name="Satoh M."/>
            <person name="Sonobe K."/>
            <person name="Ishii M."/>
            <person name="Ohtani R."/>
            <person name="Kanamori-Sato M."/>
            <person name="Honoki R."/>
            <person name="Miyazaki D."/>
            <person name="Mochizuki H."/>
            <person name="Umetsu J."/>
            <person name="Higashi K."/>
            <person name="Shibata D."/>
            <person name="Kamiya Y."/>
            <person name="Sato N."/>
            <person name="Nakamura Y."/>
            <person name="Tabata S."/>
            <person name="Ida S."/>
            <person name="Kurokawa K."/>
            <person name="Ohta H."/>
        </authorList>
    </citation>
    <scope>NUCLEOTIDE SEQUENCE [LARGE SCALE GENOMIC DNA]</scope>
    <source>
        <strain evidence="16 17">NIES-2285</strain>
    </source>
</reference>
<dbReference type="Pfam" id="PF01926">
    <property type="entry name" value="MMR_HSR1"/>
    <property type="match status" value="1"/>
</dbReference>
<dbReference type="InterPro" id="IPR027417">
    <property type="entry name" value="P-loop_NTPase"/>
</dbReference>
<dbReference type="Gene3D" id="1.20.120.430">
    <property type="entry name" value="tRNA modification GTPase MnmE domain 2"/>
    <property type="match status" value="2"/>
</dbReference>
<dbReference type="InterPro" id="IPR018948">
    <property type="entry name" value="GTP-bd_TrmE_N"/>
</dbReference>
<dbReference type="Proteomes" id="UP000054558">
    <property type="component" value="Unassembled WGS sequence"/>
</dbReference>
<evidence type="ECO:0000313" key="16">
    <source>
        <dbReference type="EMBL" id="GAQ83761.1"/>
    </source>
</evidence>
<feature type="compositionally biased region" description="Low complexity" evidence="12">
    <location>
        <begin position="412"/>
        <end position="422"/>
    </location>
</feature>
<feature type="domain" description="GTP-binding protein TrmE N-terminal" evidence="14">
    <location>
        <begin position="77"/>
        <end position="208"/>
    </location>
</feature>
<keyword evidence="3" id="KW-0963">Cytoplasm</keyword>
<evidence type="ECO:0000256" key="3">
    <source>
        <dbReference type="ARBA" id="ARBA00022490"/>
    </source>
</evidence>
<evidence type="ECO:0000256" key="4">
    <source>
        <dbReference type="ARBA" id="ARBA00022694"/>
    </source>
</evidence>
<dbReference type="Pfam" id="PF12631">
    <property type="entry name" value="MnmE_helical"/>
    <property type="match status" value="1"/>
</dbReference>
<dbReference type="GO" id="GO:0030488">
    <property type="term" value="P:tRNA methylation"/>
    <property type="evidence" value="ECO:0000318"/>
    <property type="project" value="GO_Central"/>
</dbReference>
<keyword evidence="7" id="KW-0378">Hydrolase</keyword>
<name>A0A1Y1I3K7_KLENI</name>
<keyword evidence="9" id="KW-0630">Potassium</keyword>
<feature type="domain" description="MnmE helical" evidence="15">
    <location>
        <begin position="211"/>
        <end position="650"/>
    </location>
</feature>
<dbReference type="FunFam" id="3.40.50.300:FF:000494">
    <property type="entry name" value="tRNA modification GTPase MnmE"/>
    <property type="match status" value="1"/>
</dbReference>
<evidence type="ECO:0000256" key="11">
    <source>
        <dbReference type="RuleBase" id="RU003313"/>
    </source>
</evidence>
<dbReference type="InterPro" id="IPR031168">
    <property type="entry name" value="G_TrmE"/>
</dbReference>
<feature type="compositionally biased region" description="Polar residues" evidence="12">
    <location>
        <begin position="463"/>
        <end position="484"/>
    </location>
</feature>
<dbReference type="GO" id="GO:0005525">
    <property type="term" value="F:GTP binding"/>
    <property type="evidence" value="ECO:0007669"/>
    <property type="project" value="UniProtKB-KW"/>
</dbReference>
<evidence type="ECO:0000256" key="9">
    <source>
        <dbReference type="ARBA" id="ARBA00022958"/>
    </source>
</evidence>
<feature type="domain" description="G" evidence="13">
    <location>
        <begin position="305"/>
        <end position="405"/>
    </location>
</feature>
<dbReference type="InterPro" id="IPR004520">
    <property type="entry name" value="GTPase_MnmE"/>
</dbReference>
<accession>A0A1Y1I3K7</accession>
<comment type="similarity">
    <text evidence="2 11">Belongs to the TRAFAC class TrmE-Era-EngA-EngB-Septin-like GTPase superfamily. TrmE GTPase family.</text>
</comment>
<dbReference type="GO" id="GO:0002098">
    <property type="term" value="P:tRNA wobble uridine modification"/>
    <property type="evidence" value="ECO:0000318"/>
    <property type="project" value="GO_Central"/>
</dbReference>
<dbReference type="InterPro" id="IPR027266">
    <property type="entry name" value="TrmE/GcvT-like"/>
</dbReference>
<dbReference type="NCBIfam" id="TIGR00231">
    <property type="entry name" value="small_GTP"/>
    <property type="match status" value="1"/>
</dbReference>
<dbReference type="InterPro" id="IPR025867">
    <property type="entry name" value="MnmE_helical"/>
</dbReference>
<evidence type="ECO:0000256" key="5">
    <source>
        <dbReference type="ARBA" id="ARBA00022723"/>
    </source>
</evidence>
<dbReference type="GO" id="GO:0003924">
    <property type="term" value="F:GTPase activity"/>
    <property type="evidence" value="ECO:0007669"/>
    <property type="project" value="InterPro"/>
</dbReference>
<dbReference type="GO" id="GO:0005737">
    <property type="term" value="C:cytoplasm"/>
    <property type="evidence" value="ECO:0000318"/>
    <property type="project" value="GO_Central"/>
</dbReference>
<dbReference type="SUPFAM" id="SSF52540">
    <property type="entry name" value="P-loop containing nucleoside triphosphate hydrolases"/>
    <property type="match status" value="1"/>
</dbReference>